<keyword evidence="1" id="KW-0378">Hydrolase</keyword>
<name>A0A7Y9PIA3_9BACT</name>
<dbReference type="InterPro" id="IPR036412">
    <property type="entry name" value="HAD-like_sf"/>
</dbReference>
<dbReference type="SFLD" id="SFLDG01129">
    <property type="entry name" value="C1.5:_HAD__Beta-PGM__Phosphata"/>
    <property type="match status" value="1"/>
</dbReference>
<dbReference type="Pfam" id="PF00702">
    <property type="entry name" value="Hydrolase"/>
    <property type="match status" value="1"/>
</dbReference>
<dbReference type="AlphaFoldDB" id="A0A7Y9PIA3"/>
<proteinExistence type="predicted"/>
<reference evidence="1 2" key="1">
    <citation type="submission" date="2020-07" db="EMBL/GenBank/DDBJ databases">
        <title>Genomic Encyclopedia of Type Strains, Phase IV (KMG-V): Genome sequencing to study the core and pangenomes of soil and plant-associated prokaryotes.</title>
        <authorList>
            <person name="Whitman W."/>
        </authorList>
    </citation>
    <scope>NUCLEOTIDE SEQUENCE [LARGE SCALE GENOMIC DNA]</scope>
    <source>
        <strain evidence="1 2">X4EP2</strain>
    </source>
</reference>
<dbReference type="InterPro" id="IPR006439">
    <property type="entry name" value="HAD-SF_hydro_IA"/>
</dbReference>
<dbReference type="RefSeq" id="WP_179491539.1">
    <property type="nucleotide sequence ID" value="NZ_JACCCW010000002.1"/>
</dbReference>
<evidence type="ECO:0000313" key="1">
    <source>
        <dbReference type="EMBL" id="NYF80264.1"/>
    </source>
</evidence>
<dbReference type="EMBL" id="JACCCW010000002">
    <property type="protein sequence ID" value="NYF80264.1"/>
    <property type="molecule type" value="Genomic_DNA"/>
</dbReference>
<dbReference type="CDD" id="cd02603">
    <property type="entry name" value="HAD_sEH-N_like"/>
    <property type="match status" value="1"/>
</dbReference>
<evidence type="ECO:0000313" key="2">
    <source>
        <dbReference type="Proteomes" id="UP000589520"/>
    </source>
</evidence>
<dbReference type="NCBIfam" id="TIGR01509">
    <property type="entry name" value="HAD-SF-IA-v3"/>
    <property type="match status" value="1"/>
</dbReference>
<dbReference type="InterPro" id="IPR023214">
    <property type="entry name" value="HAD_sf"/>
</dbReference>
<dbReference type="GO" id="GO:0016787">
    <property type="term" value="F:hydrolase activity"/>
    <property type="evidence" value="ECO:0007669"/>
    <property type="project" value="UniProtKB-KW"/>
</dbReference>
<accession>A0A7Y9PIA3</accession>
<gene>
    <name evidence="1" type="ORF">HDF17_002584</name>
</gene>
<protein>
    <submittedName>
        <fullName evidence="1">Putative hydrolase of the HAD superfamily</fullName>
    </submittedName>
</protein>
<dbReference type="PANTHER" id="PTHR43611">
    <property type="entry name" value="ALPHA-D-GLUCOSE 1-PHOSPHATE PHOSPHATASE"/>
    <property type="match status" value="1"/>
</dbReference>
<dbReference type="SFLD" id="SFLDS00003">
    <property type="entry name" value="Haloacid_Dehalogenase"/>
    <property type="match status" value="1"/>
</dbReference>
<keyword evidence="2" id="KW-1185">Reference proteome</keyword>
<dbReference type="Gene3D" id="3.40.50.1000">
    <property type="entry name" value="HAD superfamily/HAD-like"/>
    <property type="match status" value="1"/>
</dbReference>
<dbReference type="SUPFAM" id="SSF56784">
    <property type="entry name" value="HAD-like"/>
    <property type="match status" value="1"/>
</dbReference>
<dbReference type="Proteomes" id="UP000589520">
    <property type="component" value="Unassembled WGS sequence"/>
</dbReference>
<dbReference type="PANTHER" id="PTHR43611:SF3">
    <property type="entry name" value="FLAVIN MONONUCLEOTIDE HYDROLASE 1, CHLOROPLATIC"/>
    <property type="match status" value="1"/>
</dbReference>
<comment type="caution">
    <text evidence="1">The sequence shown here is derived from an EMBL/GenBank/DDBJ whole genome shotgun (WGS) entry which is preliminary data.</text>
</comment>
<sequence length="220" mass="24418">MTQNTTQIEAVLFDYGMVLSGPPNAAAWERILSITGFDEDGLHREYWKHRHPYDRGTHTGEAYWQLIAGGNGTTFDAAQIAGLIAADVDLWGDLNLPMVEWAQQLQRAGIRTGILSNIGDAMASGLLAKFAWLANFHHSTWSHTLKLAKPEPEIYLHAAECLATAPDKILFIDDRADNIEAARNFGMQAIQYADHAQFVEEMYARGFGSLLHPEPTAPQK</sequence>
<organism evidence="1 2">
    <name type="scientific">Granulicella arctica</name>
    <dbReference type="NCBI Taxonomy" id="940613"/>
    <lineage>
        <taxon>Bacteria</taxon>
        <taxon>Pseudomonadati</taxon>
        <taxon>Acidobacteriota</taxon>
        <taxon>Terriglobia</taxon>
        <taxon>Terriglobales</taxon>
        <taxon>Acidobacteriaceae</taxon>
        <taxon>Granulicella</taxon>
    </lineage>
</organism>